<dbReference type="Proteomes" id="UP000299794">
    <property type="component" value="Unassembled WGS sequence"/>
</dbReference>
<accession>A0A4V0XUB1</accession>
<name>A0A4V0XUB1_PLAAG</name>
<organism evidence="1 2">
    <name type="scientific">Planktothrix agardhii CCAP 1459/11A</name>
    <dbReference type="NCBI Taxonomy" id="282420"/>
    <lineage>
        <taxon>Bacteria</taxon>
        <taxon>Bacillati</taxon>
        <taxon>Cyanobacteriota</taxon>
        <taxon>Cyanophyceae</taxon>
        <taxon>Oscillatoriophycideae</taxon>
        <taxon>Oscillatoriales</taxon>
        <taxon>Microcoleaceae</taxon>
        <taxon>Planktothrix</taxon>
    </lineage>
</organism>
<sequence>MANPPDHQEWVDGQLVEKTGMTIKHIVLQK</sequence>
<dbReference type="AlphaFoldDB" id="A0A4V0XUB1"/>
<proteinExistence type="predicted"/>
<dbReference type="EMBL" id="BJCD01000032">
    <property type="protein sequence ID" value="GDZ93219.1"/>
    <property type="molecule type" value="Genomic_DNA"/>
</dbReference>
<gene>
    <name evidence="1" type="ORF">PA905_10540</name>
</gene>
<evidence type="ECO:0000313" key="2">
    <source>
        <dbReference type="Proteomes" id="UP000299794"/>
    </source>
</evidence>
<evidence type="ECO:0000313" key="1">
    <source>
        <dbReference type="EMBL" id="GDZ93219.1"/>
    </source>
</evidence>
<comment type="caution">
    <text evidence="1">The sequence shown here is derived from an EMBL/GenBank/DDBJ whole genome shotgun (WGS) entry which is preliminary data.</text>
</comment>
<protein>
    <submittedName>
        <fullName evidence="1">Uncharacterized protein</fullName>
    </submittedName>
</protein>
<reference evidence="2" key="1">
    <citation type="submission" date="2019-02" db="EMBL/GenBank/DDBJ databases">
        <title>Draft genome sequence of Planktothrix agardhii NIES-905.</title>
        <authorList>
            <person name="Yamaguchi H."/>
            <person name="Suzuki S."/>
            <person name="Kawachi M."/>
        </authorList>
    </citation>
    <scope>NUCLEOTIDE SEQUENCE [LARGE SCALE GENOMIC DNA]</scope>
    <source>
        <strain evidence="2">CCAP 1459/11A</strain>
    </source>
</reference>